<sequence length="572" mass="58748">MVAAVLVLTACGVPDSGHPVVLRQIAPGGADQPDPSNVHSEPSAPRKDGTAVQSVEGFLLALATTPENSYAAAKNFLSPANQRWAPTGPLRVFSQTAVASVGKPDSGQVRITGSQVGLLNADGTFTPQPATVDVTVQLNRADGLWRIDNPPADVLFRSDFFSQSYVPVPLYFLDPTGQRLVPDIRYLDASTSLSDRWTAAMRLLIAGPSPWLTGAVKTAIPASTRLRGNVIQEDQDVAVDVSSDAALTPQNLVAGMVAQFVWSMKGAVGGVAGGSVQLLVDGRQVTSIGTGATVKQIQNQYDPSAATAHLDPFRIVGGVVQKVLDAPDAPDVPSAVSAATGVRSAAMSIDGGAVAMVRSAAGGRQTLFTGPSAGPLRPVLTAGTVSAPTWEPDHSGALAAVDGREIGYAPMDHPVITAGAPGLAAILGKSGRLVAVRLAPDGVHLALVVSDGSVGQVLVGVFQAGTFSAAVTSLRVISSKLTGATDVAWTGDNALLTIGRRGEVVQNEIVADGSGEQITLAVGLHDVPTQIAAVPNRTLVTSGGYVYQSFQRGWASPDNSHLIPGTGVFYPG</sequence>
<feature type="domain" description="GerMN" evidence="2">
    <location>
        <begin position="197"/>
        <end position="289"/>
    </location>
</feature>
<dbReference type="SUPFAM" id="SSF82171">
    <property type="entry name" value="DPP6 N-terminal domain-like"/>
    <property type="match status" value="1"/>
</dbReference>
<accession>A0ABN2GEY5</accession>
<name>A0ABN2GEY5_9ACTN</name>
<comment type="caution">
    <text evidence="3">The sequence shown here is derived from an EMBL/GenBank/DDBJ whole genome shotgun (WGS) entry which is preliminary data.</text>
</comment>
<keyword evidence="3" id="KW-0449">Lipoprotein</keyword>
<feature type="region of interest" description="Disordered" evidence="1">
    <location>
        <begin position="26"/>
        <end position="49"/>
    </location>
</feature>
<dbReference type="Pfam" id="PF10647">
    <property type="entry name" value="Gmad1"/>
    <property type="match status" value="1"/>
</dbReference>
<proteinExistence type="predicted"/>
<dbReference type="InterPro" id="IPR018910">
    <property type="entry name" value="LpqB_C"/>
</dbReference>
<dbReference type="Pfam" id="PF10646">
    <property type="entry name" value="Germane"/>
    <property type="match status" value="1"/>
</dbReference>
<organism evidence="3 4">
    <name type="scientific">Fodinicola feengrottensis</name>
    <dbReference type="NCBI Taxonomy" id="435914"/>
    <lineage>
        <taxon>Bacteria</taxon>
        <taxon>Bacillati</taxon>
        <taxon>Actinomycetota</taxon>
        <taxon>Actinomycetes</taxon>
        <taxon>Mycobacteriales</taxon>
        <taxon>Fodinicola</taxon>
    </lineage>
</organism>
<protein>
    <submittedName>
        <fullName evidence="3">MtrAB system accessory lipoprotein LpqB</fullName>
    </submittedName>
</protein>
<dbReference type="Pfam" id="PF25976">
    <property type="entry name" value="LpqB_N"/>
    <property type="match status" value="1"/>
</dbReference>
<evidence type="ECO:0000313" key="3">
    <source>
        <dbReference type="EMBL" id="GAA1670138.1"/>
    </source>
</evidence>
<dbReference type="EMBL" id="BAAANY010000007">
    <property type="protein sequence ID" value="GAA1670138.1"/>
    <property type="molecule type" value="Genomic_DNA"/>
</dbReference>
<keyword evidence="4" id="KW-1185">Reference proteome</keyword>
<evidence type="ECO:0000259" key="2">
    <source>
        <dbReference type="SMART" id="SM00909"/>
    </source>
</evidence>
<evidence type="ECO:0000256" key="1">
    <source>
        <dbReference type="SAM" id="MobiDB-lite"/>
    </source>
</evidence>
<dbReference type="InterPro" id="IPR059026">
    <property type="entry name" value="LpqB_N"/>
</dbReference>
<dbReference type="Proteomes" id="UP001500618">
    <property type="component" value="Unassembled WGS sequence"/>
</dbReference>
<evidence type="ECO:0000313" key="4">
    <source>
        <dbReference type="Proteomes" id="UP001500618"/>
    </source>
</evidence>
<dbReference type="InterPro" id="IPR019606">
    <property type="entry name" value="GerMN"/>
</dbReference>
<dbReference type="SMART" id="SM00909">
    <property type="entry name" value="Germane"/>
    <property type="match status" value="1"/>
</dbReference>
<gene>
    <name evidence="3" type="primary">lpqB</name>
    <name evidence="3" type="ORF">GCM10009765_19510</name>
</gene>
<reference evidence="3 4" key="1">
    <citation type="journal article" date="2019" name="Int. J. Syst. Evol. Microbiol.">
        <title>The Global Catalogue of Microorganisms (GCM) 10K type strain sequencing project: providing services to taxonomists for standard genome sequencing and annotation.</title>
        <authorList>
            <consortium name="The Broad Institute Genomics Platform"/>
            <consortium name="The Broad Institute Genome Sequencing Center for Infectious Disease"/>
            <person name="Wu L."/>
            <person name="Ma J."/>
        </authorList>
    </citation>
    <scope>NUCLEOTIDE SEQUENCE [LARGE SCALE GENOMIC DNA]</scope>
    <source>
        <strain evidence="3 4">JCM 14718</strain>
    </source>
</reference>